<dbReference type="RefSeq" id="WP_344474796.1">
    <property type="nucleotide sequence ID" value="NZ_BAAAQX010000006.1"/>
</dbReference>
<accession>A0ABN3CFK4</accession>
<dbReference type="Proteomes" id="UP001499843">
    <property type="component" value="Unassembled WGS sequence"/>
</dbReference>
<evidence type="ECO:0000313" key="2">
    <source>
        <dbReference type="EMBL" id="GAA2207524.1"/>
    </source>
</evidence>
<protein>
    <recommendedName>
        <fullName evidence="1">Alpha/beta hydrolase fold-3 domain-containing protein</fullName>
    </recommendedName>
</protein>
<organism evidence="2 3">
    <name type="scientific">Nonomuraea monospora</name>
    <dbReference type="NCBI Taxonomy" id="568818"/>
    <lineage>
        <taxon>Bacteria</taxon>
        <taxon>Bacillati</taxon>
        <taxon>Actinomycetota</taxon>
        <taxon>Actinomycetes</taxon>
        <taxon>Streptosporangiales</taxon>
        <taxon>Streptosporangiaceae</taxon>
        <taxon>Nonomuraea</taxon>
    </lineage>
</organism>
<dbReference type="InterPro" id="IPR029058">
    <property type="entry name" value="AB_hydrolase_fold"/>
</dbReference>
<gene>
    <name evidence="2" type="ORF">GCM10009850_029820</name>
</gene>
<keyword evidence="3" id="KW-1185">Reference proteome</keyword>
<reference evidence="2 3" key="1">
    <citation type="journal article" date="2019" name="Int. J. Syst. Evol. Microbiol.">
        <title>The Global Catalogue of Microorganisms (GCM) 10K type strain sequencing project: providing services to taxonomists for standard genome sequencing and annotation.</title>
        <authorList>
            <consortium name="The Broad Institute Genomics Platform"/>
            <consortium name="The Broad Institute Genome Sequencing Center for Infectious Disease"/>
            <person name="Wu L."/>
            <person name="Ma J."/>
        </authorList>
    </citation>
    <scope>NUCLEOTIDE SEQUENCE [LARGE SCALE GENOMIC DNA]</scope>
    <source>
        <strain evidence="2 3">JCM 16114</strain>
    </source>
</reference>
<sequence>MAGDSVGGNMTAALTLMAKQRGDVRFVHQSLYYTTDPAQRAEITASPLRATLEDATAQAIEVLKAAPRPADGARV</sequence>
<evidence type="ECO:0000259" key="1">
    <source>
        <dbReference type="Pfam" id="PF07859"/>
    </source>
</evidence>
<dbReference type="EMBL" id="BAAAQX010000006">
    <property type="protein sequence ID" value="GAA2207524.1"/>
    <property type="molecule type" value="Genomic_DNA"/>
</dbReference>
<comment type="caution">
    <text evidence="2">The sequence shown here is derived from an EMBL/GenBank/DDBJ whole genome shotgun (WGS) entry which is preliminary data.</text>
</comment>
<evidence type="ECO:0000313" key="3">
    <source>
        <dbReference type="Proteomes" id="UP001499843"/>
    </source>
</evidence>
<name>A0ABN3CFK4_9ACTN</name>
<dbReference type="Pfam" id="PF07859">
    <property type="entry name" value="Abhydrolase_3"/>
    <property type="match status" value="1"/>
</dbReference>
<dbReference type="Gene3D" id="3.40.50.1820">
    <property type="entry name" value="alpha/beta hydrolase"/>
    <property type="match status" value="1"/>
</dbReference>
<proteinExistence type="predicted"/>
<dbReference type="InterPro" id="IPR013094">
    <property type="entry name" value="AB_hydrolase_3"/>
</dbReference>
<feature type="domain" description="Alpha/beta hydrolase fold-3" evidence="1">
    <location>
        <begin position="1"/>
        <end position="54"/>
    </location>
</feature>